<keyword evidence="5" id="KW-0808">Transferase</keyword>
<evidence type="ECO:0000256" key="2">
    <source>
        <dbReference type="ARBA" id="ARBA00004370"/>
    </source>
</evidence>
<feature type="domain" description="Histidine kinase" evidence="12">
    <location>
        <begin position="242"/>
        <end position="437"/>
    </location>
</feature>
<dbReference type="PROSITE" id="PS50885">
    <property type="entry name" value="HAMP"/>
    <property type="match status" value="1"/>
</dbReference>
<dbReference type="InterPro" id="IPR036890">
    <property type="entry name" value="HATPase_C_sf"/>
</dbReference>
<sequence length="437" mass="46149">MILRDSIRARLIGLAAILIGAALVAGYLAIAAILDRFVTDRFDADAEATADALIASATIDGSGRLVAGGAPIDPRFDLPLSGWFWQLEQDGRAVAKSASLYDNVMHPPDADFVGGPGTGHDGTALRVLRHEFSLPDTTSPLAVIVAIPRAEIDASVAQVRRPLAISLIVLGLVLALASVLQVAAGLSSLDRLGRDLRAIRNGRADALPLPRVAELQPLASEINGLIDQNRQVLSRTREHVGNLAHSLKTPLSALSNSLPEDHPGHGLVARMDRQIGWHLRRARSSGSARTLGQRTALAPVVDDILMVLRGPLGESGIRVEQDLPATLAFAGERQDLEEMIGNLIENAVKWANTHIIVKARSEGTGRLSITIEDDGPGMSAEDHALAMARGGRLDESGPPGTGLGLAIVSDLARLHGGALRLERSKLGGLSARLLLPT</sequence>
<keyword evidence="7 14" id="KW-0418">Kinase</keyword>
<evidence type="ECO:0000259" key="12">
    <source>
        <dbReference type="PROSITE" id="PS50109"/>
    </source>
</evidence>
<name>A0A6L6JEL3_9RHOB</name>
<dbReference type="PROSITE" id="PS50109">
    <property type="entry name" value="HIS_KIN"/>
    <property type="match status" value="1"/>
</dbReference>
<comment type="subcellular location">
    <subcellularLocation>
        <location evidence="2">Membrane</location>
    </subcellularLocation>
</comment>
<reference evidence="14 15" key="1">
    <citation type="submission" date="2019-11" db="EMBL/GenBank/DDBJ databases">
        <authorList>
            <person name="Dong K."/>
        </authorList>
    </citation>
    <scope>NUCLEOTIDE SEQUENCE [LARGE SCALE GENOMIC DNA]</scope>
    <source>
        <strain evidence="14 15">NBRC 111993</strain>
    </source>
</reference>
<dbReference type="RefSeq" id="WP_155097022.1">
    <property type="nucleotide sequence ID" value="NZ_WMIE01000018.1"/>
</dbReference>
<dbReference type="AlphaFoldDB" id="A0A6L6JEL3"/>
<keyword evidence="10 11" id="KW-0472">Membrane</keyword>
<evidence type="ECO:0000256" key="6">
    <source>
        <dbReference type="ARBA" id="ARBA00022692"/>
    </source>
</evidence>
<comment type="caution">
    <text evidence="14">The sequence shown here is derived from an EMBL/GenBank/DDBJ whole genome shotgun (WGS) entry which is preliminary data.</text>
</comment>
<dbReference type="PRINTS" id="PR00344">
    <property type="entry name" value="BCTRLSENSOR"/>
</dbReference>
<evidence type="ECO:0000313" key="15">
    <source>
        <dbReference type="Proteomes" id="UP000478183"/>
    </source>
</evidence>
<keyword evidence="9" id="KW-0902">Two-component regulatory system</keyword>
<evidence type="ECO:0000256" key="11">
    <source>
        <dbReference type="SAM" id="Phobius"/>
    </source>
</evidence>
<evidence type="ECO:0000256" key="9">
    <source>
        <dbReference type="ARBA" id="ARBA00023012"/>
    </source>
</evidence>
<dbReference type="EMBL" id="WMIE01000018">
    <property type="protein sequence ID" value="MTH79675.1"/>
    <property type="molecule type" value="Genomic_DNA"/>
</dbReference>
<dbReference type="PANTHER" id="PTHR45436">
    <property type="entry name" value="SENSOR HISTIDINE KINASE YKOH"/>
    <property type="match status" value="1"/>
</dbReference>
<keyword evidence="8 11" id="KW-1133">Transmembrane helix</keyword>
<dbReference type="Proteomes" id="UP000478183">
    <property type="component" value="Unassembled WGS sequence"/>
</dbReference>
<evidence type="ECO:0000256" key="8">
    <source>
        <dbReference type="ARBA" id="ARBA00022989"/>
    </source>
</evidence>
<organism evidence="14 15">
    <name type="scientific">Paracoccus aestuariivivens</name>
    <dbReference type="NCBI Taxonomy" id="1820333"/>
    <lineage>
        <taxon>Bacteria</taxon>
        <taxon>Pseudomonadati</taxon>
        <taxon>Pseudomonadota</taxon>
        <taxon>Alphaproteobacteria</taxon>
        <taxon>Rhodobacterales</taxon>
        <taxon>Paracoccaceae</taxon>
        <taxon>Paracoccus</taxon>
    </lineage>
</organism>
<evidence type="ECO:0000256" key="7">
    <source>
        <dbReference type="ARBA" id="ARBA00022777"/>
    </source>
</evidence>
<evidence type="ECO:0000259" key="13">
    <source>
        <dbReference type="PROSITE" id="PS50885"/>
    </source>
</evidence>
<evidence type="ECO:0000256" key="10">
    <source>
        <dbReference type="ARBA" id="ARBA00023136"/>
    </source>
</evidence>
<gene>
    <name evidence="14" type="ORF">GL286_18335</name>
</gene>
<proteinExistence type="predicted"/>
<dbReference type="InterPro" id="IPR003660">
    <property type="entry name" value="HAMP_dom"/>
</dbReference>
<dbReference type="EC" id="2.7.13.3" evidence="3"/>
<dbReference type="InterPro" id="IPR003594">
    <property type="entry name" value="HATPase_dom"/>
</dbReference>
<comment type="catalytic activity">
    <reaction evidence="1">
        <text>ATP + protein L-histidine = ADP + protein N-phospho-L-histidine.</text>
        <dbReference type="EC" id="2.7.13.3"/>
    </reaction>
</comment>
<dbReference type="PANTHER" id="PTHR45436:SF5">
    <property type="entry name" value="SENSOR HISTIDINE KINASE TRCS"/>
    <property type="match status" value="1"/>
</dbReference>
<dbReference type="SUPFAM" id="SSF55874">
    <property type="entry name" value="ATPase domain of HSP90 chaperone/DNA topoisomerase II/histidine kinase"/>
    <property type="match status" value="1"/>
</dbReference>
<dbReference type="SMART" id="SM00387">
    <property type="entry name" value="HATPase_c"/>
    <property type="match status" value="1"/>
</dbReference>
<evidence type="ECO:0000256" key="1">
    <source>
        <dbReference type="ARBA" id="ARBA00000085"/>
    </source>
</evidence>
<dbReference type="Gene3D" id="3.30.565.10">
    <property type="entry name" value="Histidine kinase-like ATPase, C-terminal domain"/>
    <property type="match status" value="1"/>
</dbReference>
<accession>A0A6L6JEL3</accession>
<dbReference type="OrthoDB" id="9815202at2"/>
<keyword evidence="15" id="KW-1185">Reference proteome</keyword>
<keyword evidence="4" id="KW-0597">Phosphoprotein</keyword>
<dbReference type="Pfam" id="PF02518">
    <property type="entry name" value="HATPase_c"/>
    <property type="match status" value="1"/>
</dbReference>
<evidence type="ECO:0000256" key="5">
    <source>
        <dbReference type="ARBA" id="ARBA00022679"/>
    </source>
</evidence>
<dbReference type="InterPro" id="IPR050428">
    <property type="entry name" value="TCS_sensor_his_kinase"/>
</dbReference>
<dbReference type="GO" id="GO:0000160">
    <property type="term" value="P:phosphorelay signal transduction system"/>
    <property type="evidence" value="ECO:0007669"/>
    <property type="project" value="UniProtKB-KW"/>
</dbReference>
<keyword evidence="6 11" id="KW-0812">Transmembrane</keyword>
<feature type="domain" description="HAMP" evidence="13">
    <location>
        <begin position="183"/>
        <end position="234"/>
    </location>
</feature>
<dbReference type="InterPro" id="IPR005467">
    <property type="entry name" value="His_kinase_dom"/>
</dbReference>
<protein>
    <recommendedName>
        <fullName evidence="3">histidine kinase</fullName>
        <ecNumber evidence="3">2.7.13.3</ecNumber>
    </recommendedName>
</protein>
<evidence type="ECO:0000256" key="3">
    <source>
        <dbReference type="ARBA" id="ARBA00012438"/>
    </source>
</evidence>
<dbReference type="InterPro" id="IPR004358">
    <property type="entry name" value="Sig_transdc_His_kin-like_C"/>
</dbReference>
<evidence type="ECO:0000256" key="4">
    <source>
        <dbReference type="ARBA" id="ARBA00022553"/>
    </source>
</evidence>
<dbReference type="GO" id="GO:0004673">
    <property type="term" value="F:protein histidine kinase activity"/>
    <property type="evidence" value="ECO:0007669"/>
    <property type="project" value="UniProtKB-EC"/>
</dbReference>
<feature type="transmembrane region" description="Helical" evidence="11">
    <location>
        <begin position="12"/>
        <end position="34"/>
    </location>
</feature>
<dbReference type="GO" id="GO:0005886">
    <property type="term" value="C:plasma membrane"/>
    <property type="evidence" value="ECO:0007669"/>
    <property type="project" value="TreeGrafter"/>
</dbReference>
<evidence type="ECO:0000313" key="14">
    <source>
        <dbReference type="EMBL" id="MTH79675.1"/>
    </source>
</evidence>